<organism evidence="1 2">
    <name type="scientific">Psychromarinibacter sediminicola</name>
    <dbReference type="NCBI Taxonomy" id="3033385"/>
    <lineage>
        <taxon>Bacteria</taxon>
        <taxon>Pseudomonadati</taxon>
        <taxon>Pseudomonadota</taxon>
        <taxon>Alphaproteobacteria</taxon>
        <taxon>Rhodobacterales</taxon>
        <taxon>Paracoccaceae</taxon>
        <taxon>Psychromarinibacter</taxon>
    </lineage>
</organism>
<reference evidence="1" key="1">
    <citation type="submission" date="2023-03" db="EMBL/GenBank/DDBJ databases">
        <title>Multiphase analysis and comparison of six strains from genera Psychromarinibacter, Lutimaribacter, and Maritimibacter, including a novel species: Psychromarinibacter sediminicola sp. nov.</title>
        <authorList>
            <person name="Wang Y.-H."/>
            <person name="Ye M.-Q."/>
            <person name="Du Z.-J."/>
        </authorList>
    </citation>
    <scope>NUCLEOTIDE SEQUENCE</scope>
    <source>
        <strain evidence="1">C21-152</strain>
    </source>
</reference>
<accession>A0AAE3NSB5</accession>
<name>A0AAE3NSB5_9RHOB</name>
<protein>
    <submittedName>
        <fullName evidence="1">Uncharacterized protein</fullName>
    </submittedName>
</protein>
<evidence type="ECO:0000313" key="2">
    <source>
        <dbReference type="Proteomes" id="UP001220964"/>
    </source>
</evidence>
<keyword evidence="2" id="KW-1185">Reference proteome</keyword>
<dbReference type="EMBL" id="JARGYC010000090">
    <property type="protein sequence ID" value="MDF0603378.1"/>
    <property type="molecule type" value="Genomic_DNA"/>
</dbReference>
<evidence type="ECO:0000313" key="1">
    <source>
        <dbReference type="EMBL" id="MDF0603378.1"/>
    </source>
</evidence>
<comment type="caution">
    <text evidence="1">The sequence shown here is derived from an EMBL/GenBank/DDBJ whole genome shotgun (WGS) entry which is preliminary data.</text>
</comment>
<sequence>MVGFDARRIVMILAVFAFVVGTLLDIGAADHGPLDAAMESAQAHAAPLDVILDGVLKSHCQQNAGCHVAILPDLESVIQIGAAGTISATWREMAESEHLNDLFRPPLHV</sequence>
<dbReference type="Proteomes" id="UP001220964">
    <property type="component" value="Unassembled WGS sequence"/>
</dbReference>
<dbReference type="RefSeq" id="WP_275569501.1">
    <property type="nucleotide sequence ID" value="NZ_JARGYC010000090.1"/>
</dbReference>
<proteinExistence type="predicted"/>
<gene>
    <name evidence="1" type="ORF">P1J78_21845</name>
</gene>
<dbReference type="AlphaFoldDB" id="A0AAE3NSB5"/>